<evidence type="ECO:0000313" key="2">
    <source>
        <dbReference type="EMBL" id="MFC7666621.1"/>
    </source>
</evidence>
<organism evidence="2 3">
    <name type="scientific">Hymenobacter humi</name>
    <dbReference type="NCBI Taxonomy" id="1411620"/>
    <lineage>
        <taxon>Bacteria</taxon>
        <taxon>Pseudomonadati</taxon>
        <taxon>Bacteroidota</taxon>
        <taxon>Cytophagia</taxon>
        <taxon>Cytophagales</taxon>
        <taxon>Hymenobacteraceae</taxon>
        <taxon>Hymenobacter</taxon>
    </lineage>
</organism>
<name>A0ABW2U2H3_9BACT</name>
<feature type="compositionally biased region" description="Gly residues" evidence="1">
    <location>
        <begin position="221"/>
        <end position="240"/>
    </location>
</feature>
<evidence type="ECO:0000313" key="3">
    <source>
        <dbReference type="Proteomes" id="UP001596513"/>
    </source>
</evidence>
<feature type="region of interest" description="Disordered" evidence="1">
    <location>
        <begin position="154"/>
        <end position="284"/>
    </location>
</feature>
<feature type="compositionally biased region" description="Low complexity" evidence="1">
    <location>
        <begin position="241"/>
        <end position="269"/>
    </location>
</feature>
<feature type="region of interest" description="Disordered" evidence="1">
    <location>
        <begin position="1"/>
        <end position="101"/>
    </location>
</feature>
<feature type="compositionally biased region" description="Polar residues" evidence="1">
    <location>
        <begin position="1"/>
        <end position="10"/>
    </location>
</feature>
<feature type="compositionally biased region" description="Basic and acidic residues" evidence="1">
    <location>
        <begin position="159"/>
        <end position="170"/>
    </location>
</feature>
<keyword evidence="3" id="KW-1185">Reference proteome</keyword>
<feature type="compositionally biased region" description="Low complexity" evidence="1">
    <location>
        <begin position="32"/>
        <end position="63"/>
    </location>
</feature>
<evidence type="ECO:0008006" key="4">
    <source>
        <dbReference type="Google" id="ProtNLM"/>
    </source>
</evidence>
<gene>
    <name evidence="2" type="ORF">ACFQT0_03695</name>
</gene>
<dbReference type="EMBL" id="JBHTEK010000001">
    <property type="protein sequence ID" value="MFC7666621.1"/>
    <property type="molecule type" value="Genomic_DNA"/>
</dbReference>
<feature type="compositionally biased region" description="Basic and acidic residues" evidence="1">
    <location>
        <begin position="273"/>
        <end position="284"/>
    </location>
</feature>
<feature type="compositionally biased region" description="Polar residues" evidence="1">
    <location>
        <begin position="191"/>
        <end position="204"/>
    </location>
</feature>
<reference evidence="3" key="1">
    <citation type="journal article" date="2019" name="Int. J. Syst. Evol. Microbiol.">
        <title>The Global Catalogue of Microorganisms (GCM) 10K type strain sequencing project: providing services to taxonomists for standard genome sequencing and annotation.</title>
        <authorList>
            <consortium name="The Broad Institute Genomics Platform"/>
            <consortium name="The Broad Institute Genome Sequencing Center for Infectious Disease"/>
            <person name="Wu L."/>
            <person name="Ma J."/>
        </authorList>
    </citation>
    <scope>NUCLEOTIDE SEQUENCE [LARGE SCALE GENOMIC DNA]</scope>
    <source>
        <strain evidence="3">JCM 19635</strain>
    </source>
</reference>
<accession>A0ABW2U2H3</accession>
<protein>
    <recommendedName>
        <fullName evidence="4">DUF937 domain-containing protein</fullName>
    </recommendedName>
</protein>
<dbReference type="Proteomes" id="UP001596513">
    <property type="component" value="Unassembled WGS sequence"/>
</dbReference>
<evidence type="ECO:0000256" key="1">
    <source>
        <dbReference type="SAM" id="MobiDB-lite"/>
    </source>
</evidence>
<sequence length="284" mass="28202">MDNQQNQSGSPMPGDDVRTNNAGNSTGSPGFTSADNAGAGSGAGSRKTGTASGQARGAAAQGAASGGASGQSGSQGNEQKRAGGEGQQGGNDMLNSAVESGKKWIEDSGVLNSVNQLPQSVKDWGSRAASRVGDLTTTQKIVGGALLAVGLGYLATRKGRSERTDSESRYGRQSSGGSYGRKSNYGYQAPDASNSRRTSVGSGRSDSGSAYGNSGSSYGTSGSGNYGTSGSGSYGSGSSYGKGSSDSNQSSGSGFGSSSSGGDFGSRTSESSYRSKNDDFRSVE</sequence>
<proteinExistence type="predicted"/>
<feature type="compositionally biased region" description="Polar residues" evidence="1">
    <location>
        <begin position="19"/>
        <end position="31"/>
    </location>
</feature>
<dbReference type="RefSeq" id="WP_380200481.1">
    <property type="nucleotide sequence ID" value="NZ_JBHTEK010000001.1"/>
</dbReference>
<feature type="compositionally biased region" description="Low complexity" evidence="1">
    <location>
        <begin position="205"/>
        <end position="220"/>
    </location>
</feature>
<comment type="caution">
    <text evidence="2">The sequence shown here is derived from an EMBL/GenBank/DDBJ whole genome shotgun (WGS) entry which is preliminary data.</text>
</comment>